<feature type="region of interest" description="Disordered" evidence="4">
    <location>
        <begin position="258"/>
        <end position="420"/>
    </location>
</feature>
<evidence type="ECO:0000259" key="5">
    <source>
        <dbReference type="PROSITE" id="PS50061"/>
    </source>
</evidence>
<dbReference type="PRINTS" id="PR00454">
    <property type="entry name" value="ETSDOMAIN"/>
</dbReference>
<feature type="compositionally biased region" description="Low complexity" evidence="4">
    <location>
        <begin position="401"/>
        <end position="420"/>
    </location>
</feature>
<feature type="non-terminal residue" evidence="6">
    <location>
        <position position="535"/>
    </location>
</feature>
<evidence type="ECO:0000313" key="6">
    <source>
        <dbReference type="EMBL" id="CAJ0579947.1"/>
    </source>
</evidence>
<protein>
    <recommendedName>
        <fullName evidence="5">ETS domain-containing protein</fullName>
    </recommendedName>
</protein>
<dbReference type="InterPro" id="IPR046328">
    <property type="entry name" value="ETS_fam"/>
</dbReference>
<dbReference type="EMBL" id="CATQJA010002657">
    <property type="protein sequence ID" value="CAJ0579947.1"/>
    <property type="molecule type" value="Genomic_DNA"/>
</dbReference>
<dbReference type="Gene3D" id="1.10.10.10">
    <property type="entry name" value="Winged helix-like DNA-binding domain superfamily/Winged helix DNA-binding domain"/>
    <property type="match status" value="1"/>
</dbReference>
<comment type="caution">
    <text evidence="6">The sequence shown here is derived from an EMBL/GenBank/DDBJ whole genome shotgun (WGS) entry which is preliminary data.</text>
</comment>
<organism evidence="6 7">
    <name type="scientific">Mesorhabditis spiculigera</name>
    <dbReference type="NCBI Taxonomy" id="96644"/>
    <lineage>
        <taxon>Eukaryota</taxon>
        <taxon>Metazoa</taxon>
        <taxon>Ecdysozoa</taxon>
        <taxon>Nematoda</taxon>
        <taxon>Chromadorea</taxon>
        <taxon>Rhabditida</taxon>
        <taxon>Rhabditina</taxon>
        <taxon>Rhabditomorpha</taxon>
        <taxon>Rhabditoidea</taxon>
        <taxon>Rhabditidae</taxon>
        <taxon>Mesorhabditinae</taxon>
        <taxon>Mesorhabditis</taxon>
    </lineage>
</organism>
<dbReference type="PROSITE" id="PS00345">
    <property type="entry name" value="ETS_DOMAIN_1"/>
    <property type="match status" value="1"/>
</dbReference>
<proteinExistence type="inferred from homology"/>
<evidence type="ECO:0000256" key="4">
    <source>
        <dbReference type="SAM" id="MobiDB-lite"/>
    </source>
</evidence>
<dbReference type="SUPFAM" id="SSF46785">
    <property type="entry name" value="Winged helix' DNA-binding domain"/>
    <property type="match status" value="1"/>
</dbReference>
<dbReference type="SMART" id="SM00413">
    <property type="entry name" value="ETS"/>
    <property type="match status" value="1"/>
</dbReference>
<evidence type="ECO:0000256" key="2">
    <source>
        <dbReference type="ARBA" id="ARBA00023125"/>
    </source>
</evidence>
<feature type="compositionally biased region" description="Polar residues" evidence="4">
    <location>
        <begin position="350"/>
        <end position="359"/>
    </location>
</feature>
<evidence type="ECO:0000256" key="1">
    <source>
        <dbReference type="ARBA" id="ARBA00005562"/>
    </source>
</evidence>
<dbReference type="InterPro" id="IPR036388">
    <property type="entry name" value="WH-like_DNA-bd_sf"/>
</dbReference>
<dbReference type="GO" id="GO:0043565">
    <property type="term" value="F:sequence-specific DNA binding"/>
    <property type="evidence" value="ECO:0007669"/>
    <property type="project" value="InterPro"/>
</dbReference>
<feature type="domain" description="ETS" evidence="5">
    <location>
        <begin position="105"/>
        <end position="186"/>
    </location>
</feature>
<dbReference type="PROSITE" id="PS00346">
    <property type="entry name" value="ETS_DOMAIN_2"/>
    <property type="match status" value="1"/>
</dbReference>
<dbReference type="InterPro" id="IPR036390">
    <property type="entry name" value="WH_DNA-bd_sf"/>
</dbReference>
<dbReference type="Pfam" id="PF00178">
    <property type="entry name" value="Ets"/>
    <property type="match status" value="1"/>
</dbReference>
<evidence type="ECO:0000256" key="3">
    <source>
        <dbReference type="RuleBase" id="RU004019"/>
    </source>
</evidence>
<dbReference type="GO" id="GO:0030154">
    <property type="term" value="P:cell differentiation"/>
    <property type="evidence" value="ECO:0007669"/>
    <property type="project" value="TreeGrafter"/>
</dbReference>
<feature type="compositionally biased region" description="Polar residues" evidence="4">
    <location>
        <begin position="268"/>
        <end position="283"/>
    </location>
</feature>
<comment type="similarity">
    <text evidence="1 3">Belongs to the ETS family.</text>
</comment>
<feature type="compositionally biased region" description="Low complexity" evidence="4">
    <location>
        <begin position="284"/>
        <end position="298"/>
    </location>
</feature>
<dbReference type="PANTHER" id="PTHR11849:SF133">
    <property type="entry name" value="ETS DOMAIN-CONTAINING PROTEIN"/>
    <property type="match status" value="1"/>
</dbReference>
<dbReference type="GO" id="GO:0005634">
    <property type="term" value="C:nucleus"/>
    <property type="evidence" value="ECO:0007669"/>
    <property type="project" value="UniProtKB-SubCell"/>
</dbReference>
<sequence length="535" mass="57634">MSYRLLEASESNPGYGHQSDGRLRRYIYYAGTPVCGPNGTNPFSFNTLSPLMNQQNVASLGATSFMPSPSGLSSVKDEAEDNYSYCQPNLSPSMLTPVAPGDTNITLWQFLLELLRGNERRDLIQWTGVVDGEFKLLDAEAVARLWGQRKSKPNMNYDKLSRALRYYYDKNIIKKVTGQKFVYRFVPGGSDLPPPAPIPAYVRNMSPAPKPEKKKPVIQQHLAPTKPRAFQTKGEEMTFFSQPPFSLPLPMVPEPALPQLSLKPSGLMTVSTPSPAESHCSPNSVGSSSGVSSGGESSQTMCPSGAASRPASSHRQPLHIGSHTPTDEENQPPHLDSARRTPSAFGVPDPSTSIEQSPVSRKRKLAEPAPISRSDSTQSRKPRPDPLNLTGLAEPEPSPTSSLNDALNASNNPFAPSSSSMNLLQSPFQLSPYIMQGMLYQAALSACLPPSPLASFLANSPYLASPIGRAPQVFQFPPSSGSATSLSTAVSTALLSPAMFGLGTNPSSRIVEELRTPTALRTPVIPPNTFKIENA</sequence>
<dbReference type="GO" id="GO:0000981">
    <property type="term" value="F:DNA-binding transcription factor activity, RNA polymerase II-specific"/>
    <property type="evidence" value="ECO:0007669"/>
    <property type="project" value="TreeGrafter"/>
</dbReference>
<name>A0AA36G5E7_9BILA</name>
<evidence type="ECO:0000313" key="7">
    <source>
        <dbReference type="Proteomes" id="UP001177023"/>
    </source>
</evidence>
<gene>
    <name evidence="6" type="ORF">MSPICULIGERA_LOCUS18150</name>
</gene>
<accession>A0AA36G5E7</accession>
<dbReference type="AlphaFoldDB" id="A0AA36G5E7"/>
<keyword evidence="2 3" id="KW-0238">DNA-binding</keyword>
<dbReference type="PANTHER" id="PTHR11849">
    <property type="entry name" value="ETS"/>
    <property type="match status" value="1"/>
</dbReference>
<comment type="subcellular location">
    <subcellularLocation>
        <location evidence="3">Nucleus</location>
    </subcellularLocation>
</comment>
<dbReference type="InterPro" id="IPR000418">
    <property type="entry name" value="Ets_dom"/>
</dbReference>
<keyword evidence="3" id="KW-0539">Nucleus</keyword>
<dbReference type="PROSITE" id="PS50061">
    <property type="entry name" value="ETS_DOMAIN_3"/>
    <property type="match status" value="1"/>
</dbReference>
<dbReference type="Proteomes" id="UP001177023">
    <property type="component" value="Unassembled WGS sequence"/>
</dbReference>
<keyword evidence="7" id="KW-1185">Reference proteome</keyword>
<reference evidence="6" key="1">
    <citation type="submission" date="2023-06" db="EMBL/GenBank/DDBJ databases">
        <authorList>
            <person name="Delattre M."/>
        </authorList>
    </citation>
    <scope>NUCLEOTIDE SEQUENCE</scope>
    <source>
        <strain evidence="6">AF72</strain>
    </source>
</reference>